<proteinExistence type="predicted"/>
<dbReference type="EMBL" id="KN848896">
    <property type="protein sequence ID" value="KIR62336.1"/>
    <property type="molecule type" value="Genomic_DNA"/>
</dbReference>
<sequence>MCPSYSRLSILPPRYLIIIIRSLIPLRDFDSPFSHSTRSLWKQDWFLLGEHRV</sequence>
<evidence type="ECO:0000313" key="1">
    <source>
        <dbReference type="EMBL" id="KIR62336.1"/>
    </source>
</evidence>
<protein>
    <submittedName>
        <fullName evidence="1">Uncharacterized protein</fullName>
    </submittedName>
</protein>
<organism evidence="1 2">
    <name type="scientific">Cryptococcus bacillisporus CA1873</name>
    <dbReference type="NCBI Taxonomy" id="1296111"/>
    <lineage>
        <taxon>Eukaryota</taxon>
        <taxon>Fungi</taxon>
        <taxon>Dikarya</taxon>
        <taxon>Basidiomycota</taxon>
        <taxon>Agaricomycotina</taxon>
        <taxon>Tremellomycetes</taxon>
        <taxon>Tremellales</taxon>
        <taxon>Cryptococcaceae</taxon>
        <taxon>Cryptococcus</taxon>
        <taxon>Cryptococcus gattii species complex</taxon>
    </lineage>
</organism>
<name>A0ABR5BAD2_CRYGA</name>
<reference evidence="1 2" key="1">
    <citation type="submission" date="2015-01" db="EMBL/GenBank/DDBJ databases">
        <title>The Genome Sequence of Cryptococcus gattii CA1873.</title>
        <authorList>
            <consortium name="The Broad Institute Genomics Platform"/>
            <person name="Cuomo C."/>
            <person name="Litvintseva A."/>
            <person name="Chen Y."/>
            <person name="Heitman J."/>
            <person name="Sun S."/>
            <person name="Springer D."/>
            <person name="Dromer F."/>
            <person name="Young S."/>
            <person name="Zeng Q."/>
            <person name="Gargeya S."/>
            <person name="Abouelleil A."/>
            <person name="Alvarado L."/>
            <person name="Chapman S.B."/>
            <person name="Gainer-Dewar J."/>
            <person name="Goldberg J."/>
            <person name="Griggs A."/>
            <person name="Gujja S."/>
            <person name="Hansen M."/>
            <person name="Howarth C."/>
            <person name="Imamovic A."/>
            <person name="Larimer J."/>
            <person name="Murphy C."/>
            <person name="Naylor J."/>
            <person name="Pearson M."/>
            <person name="Priest M."/>
            <person name="Roberts A."/>
            <person name="Saif S."/>
            <person name="Shea T."/>
            <person name="Sykes S."/>
            <person name="Wortman J."/>
            <person name="Nusbaum C."/>
            <person name="Birren B."/>
        </authorList>
    </citation>
    <scope>NUCLEOTIDE SEQUENCE [LARGE SCALE GENOMIC DNA]</scope>
    <source>
        <strain evidence="1 2">CA1873</strain>
    </source>
</reference>
<evidence type="ECO:0000313" key="2">
    <source>
        <dbReference type="Proteomes" id="UP000053800"/>
    </source>
</evidence>
<accession>A0ABR5BAD2</accession>
<gene>
    <name evidence="1" type="ORF">I314_03274</name>
</gene>
<dbReference type="Proteomes" id="UP000053800">
    <property type="component" value="Unassembled WGS sequence"/>
</dbReference>
<keyword evidence="2" id="KW-1185">Reference proteome</keyword>